<dbReference type="STRING" id="868595.Desca_1988"/>
<dbReference type="KEGG" id="dca:Desca_1988"/>
<accession>F6B957</accession>
<dbReference type="HOGENOM" id="CLU_1755912_0_0_9"/>
<organism evidence="1 2">
    <name type="scientific">Desulfotomaculum nigrificans (strain DSM 14880 / VKM B-2319 / CO-1-SRB)</name>
    <name type="common">Desulfotomaculum carboxydivorans</name>
    <dbReference type="NCBI Taxonomy" id="868595"/>
    <lineage>
        <taxon>Bacteria</taxon>
        <taxon>Bacillati</taxon>
        <taxon>Bacillota</taxon>
        <taxon>Clostridia</taxon>
        <taxon>Eubacteriales</taxon>
        <taxon>Desulfotomaculaceae</taxon>
        <taxon>Desulfotomaculum</taxon>
    </lineage>
</organism>
<dbReference type="AlphaFoldDB" id="F6B957"/>
<dbReference type="EMBL" id="CP002736">
    <property type="protein sequence ID" value="AEF94829.1"/>
    <property type="molecule type" value="Genomic_DNA"/>
</dbReference>
<name>F6B957_DESCC</name>
<dbReference type="Proteomes" id="UP000009226">
    <property type="component" value="Chromosome"/>
</dbReference>
<dbReference type="RefSeq" id="WP_003543886.1">
    <property type="nucleotide sequence ID" value="NC_015565.1"/>
</dbReference>
<reference evidence="1" key="1">
    <citation type="submission" date="2011-05" db="EMBL/GenBank/DDBJ databases">
        <title>Complete sequence of Desulfotomaculum carboxydivorans CO-1-SRB.</title>
        <authorList>
            <consortium name="US DOE Joint Genome Institute"/>
            <person name="Lucas S."/>
            <person name="Han J."/>
            <person name="Lapidus A."/>
            <person name="Cheng J.-F."/>
            <person name="Goodwin L."/>
            <person name="Pitluck S."/>
            <person name="Peters L."/>
            <person name="Mikhailova N."/>
            <person name="Lu M."/>
            <person name="Han C."/>
            <person name="Tapia R."/>
            <person name="Land M."/>
            <person name="Hauser L."/>
            <person name="Kyrpides N."/>
            <person name="Ivanova N."/>
            <person name="Pagani I."/>
            <person name="Stams A."/>
            <person name="Plugge C."/>
            <person name="Muyzer G."/>
            <person name="Kuever J."/>
            <person name="Parshina S."/>
            <person name="Ivanova A."/>
            <person name="Nazina T."/>
            <person name="Woyke T."/>
        </authorList>
    </citation>
    <scope>NUCLEOTIDE SEQUENCE [LARGE SCALE GENOMIC DNA]</scope>
    <source>
        <strain evidence="1">CO-1-SRB</strain>
    </source>
</reference>
<gene>
    <name evidence="1" type="ordered locus">Desca_1988</name>
</gene>
<evidence type="ECO:0000313" key="2">
    <source>
        <dbReference type="Proteomes" id="UP000009226"/>
    </source>
</evidence>
<keyword evidence="2" id="KW-1185">Reference proteome</keyword>
<protein>
    <submittedName>
        <fullName evidence="1">Uncharacterized protein</fullName>
    </submittedName>
</protein>
<evidence type="ECO:0000313" key="1">
    <source>
        <dbReference type="EMBL" id="AEF94829.1"/>
    </source>
</evidence>
<sequence precursor="true">MFRTHPAFRDPRMMLFGLSLFSQANPNLERQLEVFANALEATRNSLSVIRGEMKNFETSLKAVAQPDPPPFTTQPVHLPAMEQPAAAYTDADCQQTPDTYQPVAGTMQVADPIAEAKERLVRFMEEKPDKLQDFLDELEALIQKYREVKIS</sequence>
<proteinExistence type="predicted"/>